<dbReference type="Proteomes" id="UP000324536">
    <property type="component" value="Plasmid unnamed1"/>
</dbReference>
<keyword evidence="1" id="KW-0614">Plasmid</keyword>
<evidence type="ECO:0000313" key="1">
    <source>
        <dbReference type="EMBL" id="QEO18738.1"/>
    </source>
</evidence>
<keyword evidence="2" id="KW-1185">Reference proteome</keyword>
<dbReference type="AlphaFoldDB" id="A0A5C1YSZ5"/>
<dbReference type="KEGG" id="acek:FLP30_12655"/>
<dbReference type="OrthoDB" id="7216840at2"/>
<geneLocation type="plasmid" evidence="1">
    <name>unnamed1</name>
</geneLocation>
<proteinExistence type="predicted"/>
<protein>
    <submittedName>
        <fullName evidence="1">Type 4b pilus protein PilO2</fullName>
    </submittedName>
</protein>
<gene>
    <name evidence="1" type="primary">pilO2</name>
    <name evidence="1" type="ORF">FLP30_12655</name>
</gene>
<reference evidence="1 2" key="1">
    <citation type="submission" date="2019-09" db="EMBL/GenBank/DDBJ databases">
        <title>Genome sequencing of strain KACC 21233.</title>
        <authorList>
            <person name="Heo J."/>
            <person name="Kim S.-J."/>
            <person name="Kim J.-S."/>
            <person name="Hong S.-B."/>
            <person name="Kwon S.-W."/>
        </authorList>
    </citation>
    <scope>NUCLEOTIDE SEQUENCE [LARGE SCALE GENOMIC DNA]</scope>
    <source>
        <strain evidence="1 2">KACC 21233</strain>
        <plasmid evidence="1 2">unnamed1</plasmid>
    </source>
</reference>
<organism evidence="1 2">
    <name type="scientific">Acetobacter vaccinii</name>
    <dbReference type="NCBI Taxonomy" id="2592655"/>
    <lineage>
        <taxon>Bacteria</taxon>
        <taxon>Pseudomonadati</taxon>
        <taxon>Pseudomonadota</taxon>
        <taxon>Alphaproteobacteria</taxon>
        <taxon>Acetobacterales</taxon>
        <taxon>Acetobacteraceae</taxon>
        <taxon>Acetobacter</taxon>
    </lineage>
</organism>
<name>A0A5C1YSZ5_9PROT</name>
<sequence>MAIFIRSGDTRWCGGLRWVAYMRKPGFFALRRNALDMGMTHFIRSRDLPRRAGFMQLVADTASTRKINSLLVAVIRKYGARSYIELEIGPDQTWFAATDDDASPLPGSDQIYTDEEMAGMRTALTGWRFETRELATGEKGDAFLSGLPPSPLTVHSISLRPLCLGLASLAVLGGTALEAYSVVHERQLRHFREEARRTFLLQRQKAEAAARNAQSPGEWVRMCMANGYHLPAYTHGWTLNRWECVGNELDVEWTRSGGTLADAPHGDVRSNGNIVSGHLPLLPVEAHEPPSREAAADSRQFISYLQASGVTPTITQSGLSGTTAGHALPQSFSISFTWQSDPRAVPWDTFAGLHMERLARVVAAGGEQTGKTLEYLIKIRIDDTPAH</sequence>
<accession>A0A5C1YSZ5</accession>
<dbReference type="EMBL" id="CP043507">
    <property type="protein sequence ID" value="QEO18738.1"/>
    <property type="molecule type" value="Genomic_DNA"/>
</dbReference>
<evidence type="ECO:0000313" key="2">
    <source>
        <dbReference type="Proteomes" id="UP000324536"/>
    </source>
</evidence>